<evidence type="ECO:0000256" key="2">
    <source>
        <dbReference type="SAM" id="Phobius"/>
    </source>
</evidence>
<evidence type="ECO:0000259" key="3">
    <source>
        <dbReference type="Pfam" id="PF05270"/>
    </source>
</evidence>
<evidence type="ECO:0000313" key="5">
    <source>
        <dbReference type="Proteomes" id="UP000198937"/>
    </source>
</evidence>
<name>A0A1C6ULV9_9ACTN</name>
<protein>
    <submittedName>
        <fullName evidence="4">Alpha-L-arabinofuranosidase B (ABFB) domain-containing protein</fullName>
    </submittedName>
</protein>
<keyword evidence="2" id="KW-1133">Transmembrane helix</keyword>
<dbReference type="AlphaFoldDB" id="A0A1C6ULV9"/>
<dbReference type="STRING" id="683228.GA0070617_2840"/>
<keyword evidence="2" id="KW-0812">Transmembrane</keyword>
<dbReference type="Proteomes" id="UP000198937">
    <property type="component" value="Unassembled WGS sequence"/>
</dbReference>
<dbReference type="OrthoDB" id="3298420at2"/>
<accession>A0A1C6ULV9</accession>
<dbReference type="Gene3D" id="2.80.10.50">
    <property type="match status" value="1"/>
</dbReference>
<dbReference type="EMBL" id="FMIA01000002">
    <property type="protein sequence ID" value="SCL55035.1"/>
    <property type="molecule type" value="Genomic_DNA"/>
</dbReference>
<dbReference type="GO" id="GO:0046556">
    <property type="term" value="F:alpha-L-arabinofuranosidase activity"/>
    <property type="evidence" value="ECO:0007669"/>
    <property type="project" value="InterPro"/>
</dbReference>
<feature type="region of interest" description="Disordered" evidence="1">
    <location>
        <begin position="159"/>
        <end position="247"/>
    </location>
</feature>
<dbReference type="InterPro" id="IPR007934">
    <property type="entry name" value="AbfB_ABD"/>
</dbReference>
<feature type="region of interest" description="Disordered" evidence="1">
    <location>
        <begin position="1"/>
        <end position="63"/>
    </location>
</feature>
<dbReference type="Pfam" id="PF05270">
    <property type="entry name" value="AbfB"/>
    <property type="match status" value="1"/>
</dbReference>
<evidence type="ECO:0000313" key="4">
    <source>
        <dbReference type="EMBL" id="SCL55035.1"/>
    </source>
</evidence>
<dbReference type="GO" id="GO:0046373">
    <property type="term" value="P:L-arabinose metabolic process"/>
    <property type="evidence" value="ECO:0007669"/>
    <property type="project" value="InterPro"/>
</dbReference>
<dbReference type="CDD" id="cd23399">
    <property type="entry name" value="beta-trefoil_ABD_ABFB"/>
    <property type="match status" value="1"/>
</dbReference>
<reference evidence="4 5" key="1">
    <citation type="submission" date="2016-06" db="EMBL/GenBank/DDBJ databases">
        <authorList>
            <person name="Kjaerup R.B."/>
            <person name="Dalgaard T.S."/>
            <person name="Juul-Madsen H.R."/>
        </authorList>
    </citation>
    <scope>NUCLEOTIDE SEQUENCE [LARGE SCALE GENOMIC DNA]</scope>
    <source>
        <strain evidence="4 5">DSM 45577</strain>
    </source>
</reference>
<dbReference type="InterPro" id="IPR036195">
    <property type="entry name" value="AbfB_ABD_sf"/>
</dbReference>
<organism evidence="4 5">
    <name type="scientific">Micromonospora yangpuensis</name>
    <dbReference type="NCBI Taxonomy" id="683228"/>
    <lineage>
        <taxon>Bacteria</taxon>
        <taxon>Bacillati</taxon>
        <taxon>Actinomycetota</taxon>
        <taxon>Actinomycetes</taxon>
        <taxon>Micromonosporales</taxon>
        <taxon>Micromonosporaceae</taxon>
        <taxon>Micromonospora</taxon>
    </lineage>
</organism>
<feature type="compositionally biased region" description="Pro residues" evidence="1">
    <location>
        <begin position="54"/>
        <end position="63"/>
    </location>
</feature>
<feature type="compositionally biased region" description="Basic and acidic residues" evidence="1">
    <location>
        <begin position="27"/>
        <end position="36"/>
    </location>
</feature>
<evidence type="ECO:0000256" key="1">
    <source>
        <dbReference type="SAM" id="MobiDB-lite"/>
    </source>
</evidence>
<feature type="transmembrane region" description="Helical" evidence="2">
    <location>
        <begin position="113"/>
        <end position="135"/>
    </location>
</feature>
<proteinExistence type="predicted"/>
<keyword evidence="5" id="KW-1185">Reference proteome</keyword>
<dbReference type="SUPFAM" id="SSF110221">
    <property type="entry name" value="AbfB domain"/>
    <property type="match status" value="1"/>
</dbReference>
<gene>
    <name evidence="4" type="ORF">GA0070617_2840</name>
</gene>
<dbReference type="RefSeq" id="WP_091437360.1">
    <property type="nucleotide sequence ID" value="NZ_BMMJ01000009.1"/>
</dbReference>
<keyword evidence="2" id="KW-0472">Membrane</keyword>
<feature type="compositionally biased region" description="Low complexity" evidence="1">
    <location>
        <begin position="205"/>
        <end position="247"/>
    </location>
</feature>
<feature type="domain" description="Alpha-L-arabinofuranosidase B arabinose-binding" evidence="3">
    <location>
        <begin position="257"/>
        <end position="384"/>
    </location>
</feature>
<sequence length="389" mass="39836">MPETGNDQSRLRIGGWIRRSGPPGRGITDRWSDRPDTGPQWYEPAGLLRHRAAAPPPPPVTLPPTAWPSGVSPAGADLAGRQSAVVVRRTGPDTPAGVPSRSGLTDRARPRRALLMGGVALVALTGVVAVTALYAGTSQEPVRGEFVAGVPSGADFPANGGAPYTVEGLGSGTPERSATPSGPADGPTVQPGLNPRAAGTDHDASTPATAGSTPATAGSTPAKPATSSTAPAPAAPTSPAGPALTPGARIGLELAGRPGHRVRHAFFEARVDRVDAGSDTGTKADAAFVVRAGLGTRSCVSFESVNFPGHYLRHHEFRVFLHRADGSADFAADATFCPVPGLGGAHTSLRTTNHPEHYLRHDARGQMRISRVGDGASAATATFRVRPAL</sequence>